<accession>A0A9D7DWS9</accession>
<dbReference type="InterPro" id="IPR038690">
    <property type="entry name" value="NusG_2_sf"/>
</dbReference>
<dbReference type="Pfam" id="PF07009">
    <property type="entry name" value="NusG_II"/>
    <property type="match status" value="1"/>
</dbReference>
<dbReference type="AlphaFoldDB" id="A0A9D7DWS9"/>
<proteinExistence type="predicted"/>
<reference evidence="1" key="1">
    <citation type="submission" date="2020-10" db="EMBL/GenBank/DDBJ databases">
        <title>Connecting structure to function with the recovery of over 1000 high-quality activated sludge metagenome-assembled genomes encoding full-length rRNA genes using long-read sequencing.</title>
        <authorList>
            <person name="Singleton C.M."/>
            <person name="Petriglieri F."/>
            <person name="Kristensen J.M."/>
            <person name="Kirkegaard R.H."/>
            <person name="Michaelsen T.Y."/>
            <person name="Andersen M.H."/>
            <person name="Karst S.M."/>
            <person name="Dueholm M.S."/>
            <person name="Nielsen P.H."/>
            <person name="Albertsen M."/>
        </authorList>
    </citation>
    <scope>NUCLEOTIDE SEQUENCE</scope>
    <source>
        <strain evidence="1">Bjer_18-Q3-R1-45_BAT3C.347</strain>
    </source>
</reference>
<sequence length="127" mass="13805">MRFADWRCLLRPGDWFVLLFAALLTAALFPLVWRGGGAGKAVVRANGEIVAEVGLNEPRSITVDGPLGITRIEIAPGRARVAADPSPRQYCVRQGWLTQANSIAICAPNRVSLALVGRNRAYDSLNY</sequence>
<gene>
    <name evidence="1" type="ORF">IPH26_04535</name>
</gene>
<protein>
    <submittedName>
        <fullName evidence="1">NusG domain II-containing protein</fullName>
    </submittedName>
</protein>
<evidence type="ECO:0000313" key="2">
    <source>
        <dbReference type="Proteomes" id="UP000807785"/>
    </source>
</evidence>
<dbReference type="CDD" id="cd09910">
    <property type="entry name" value="NGN-insert_like"/>
    <property type="match status" value="1"/>
</dbReference>
<evidence type="ECO:0000313" key="1">
    <source>
        <dbReference type="EMBL" id="MBK6972241.1"/>
    </source>
</evidence>
<organism evidence="1 2">
    <name type="scientific">Candidatus Methylophosphatis roskildensis</name>
    <dbReference type="NCBI Taxonomy" id="2899263"/>
    <lineage>
        <taxon>Bacteria</taxon>
        <taxon>Pseudomonadati</taxon>
        <taxon>Pseudomonadota</taxon>
        <taxon>Betaproteobacteria</taxon>
        <taxon>Nitrosomonadales</taxon>
        <taxon>Sterolibacteriaceae</taxon>
        <taxon>Candidatus Methylophosphatis</taxon>
    </lineage>
</organism>
<dbReference type="Gene3D" id="2.60.320.10">
    <property type="entry name" value="N-utilization substance G protein NusG, insert domain"/>
    <property type="match status" value="1"/>
</dbReference>
<comment type="caution">
    <text evidence="1">The sequence shown here is derived from an EMBL/GenBank/DDBJ whole genome shotgun (WGS) entry which is preliminary data.</text>
</comment>
<name>A0A9D7DWS9_9PROT</name>
<dbReference type="Proteomes" id="UP000807785">
    <property type="component" value="Unassembled WGS sequence"/>
</dbReference>
<dbReference type="EMBL" id="JADJEV010000002">
    <property type="protein sequence ID" value="MBK6972241.1"/>
    <property type="molecule type" value="Genomic_DNA"/>
</dbReference>